<keyword evidence="1" id="KW-0472">Membrane</keyword>
<keyword evidence="4" id="KW-1185">Reference proteome</keyword>
<dbReference type="OrthoDB" id="9771725at2"/>
<dbReference type="InterPro" id="IPR052336">
    <property type="entry name" value="MlaD_Phospholipid_Transporter"/>
</dbReference>
<name>A0A1G7LKE1_9SPHI</name>
<accession>A0A1G7LKE1</accession>
<evidence type="ECO:0000313" key="3">
    <source>
        <dbReference type="EMBL" id="SDF49978.1"/>
    </source>
</evidence>
<evidence type="ECO:0000259" key="2">
    <source>
        <dbReference type="Pfam" id="PF02470"/>
    </source>
</evidence>
<keyword evidence="1" id="KW-0812">Transmembrane</keyword>
<dbReference type="InterPro" id="IPR003399">
    <property type="entry name" value="Mce/MlaD"/>
</dbReference>
<dbReference type="Proteomes" id="UP000199072">
    <property type="component" value="Unassembled WGS sequence"/>
</dbReference>
<reference evidence="3 4" key="1">
    <citation type="submission" date="2016-10" db="EMBL/GenBank/DDBJ databases">
        <authorList>
            <person name="de Groot N.N."/>
        </authorList>
    </citation>
    <scope>NUCLEOTIDE SEQUENCE [LARGE SCALE GENOMIC DNA]</scope>
    <source>
        <strain evidence="3 4">47C3B</strain>
    </source>
</reference>
<dbReference type="Pfam" id="PF02470">
    <property type="entry name" value="MlaD"/>
    <property type="match status" value="1"/>
</dbReference>
<evidence type="ECO:0000256" key="1">
    <source>
        <dbReference type="SAM" id="Phobius"/>
    </source>
</evidence>
<dbReference type="AlphaFoldDB" id="A0A1G7LKE1"/>
<protein>
    <submittedName>
        <fullName evidence="3">Phospholipid/cholesterol/gamma-HCH transport system substrate-binding protein</fullName>
    </submittedName>
</protein>
<dbReference type="PANTHER" id="PTHR33371:SF4">
    <property type="entry name" value="INTERMEMBRANE PHOSPHOLIPID TRANSPORT SYSTEM BINDING PROTEIN MLAD"/>
    <property type="match status" value="1"/>
</dbReference>
<dbReference type="STRING" id="1391627.SAMN05216464_11920"/>
<dbReference type="EMBL" id="FNAI01000019">
    <property type="protein sequence ID" value="SDF49978.1"/>
    <property type="molecule type" value="Genomic_DNA"/>
</dbReference>
<dbReference type="PANTHER" id="PTHR33371">
    <property type="entry name" value="INTERMEMBRANE PHOSPHOLIPID TRANSPORT SYSTEM BINDING PROTEIN MLAD-RELATED"/>
    <property type="match status" value="1"/>
</dbReference>
<feature type="domain" description="Mce/MlaD" evidence="2">
    <location>
        <begin position="42"/>
        <end position="116"/>
    </location>
</feature>
<feature type="transmembrane region" description="Helical" evidence="1">
    <location>
        <begin position="12"/>
        <end position="30"/>
    </location>
</feature>
<organism evidence="3 4">
    <name type="scientific">Mucilaginibacter pineti</name>
    <dbReference type="NCBI Taxonomy" id="1391627"/>
    <lineage>
        <taxon>Bacteria</taxon>
        <taxon>Pseudomonadati</taxon>
        <taxon>Bacteroidota</taxon>
        <taxon>Sphingobacteriia</taxon>
        <taxon>Sphingobacteriales</taxon>
        <taxon>Sphingobacteriaceae</taxon>
        <taxon>Mucilaginibacter</taxon>
    </lineage>
</organism>
<gene>
    <name evidence="3" type="ORF">SAMN05216464_11920</name>
</gene>
<dbReference type="RefSeq" id="WP_091155822.1">
    <property type="nucleotide sequence ID" value="NZ_FNAI01000019.1"/>
</dbReference>
<proteinExistence type="predicted"/>
<keyword evidence="1" id="KW-1133">Transmembrane helix</keyword>
<sequence length="326" mass="35073">MANQGENNTKLGIFVMAGLFVLILTFFMIGKNKSLFGGDFVLKARFSNLNGLMEGNNVLYAGIQAGTVKNIALINDTTIEVTLAINSKVKAYIHKNALVAIGTEGLMGNKVVNIIQVKGTAVNVANGDLLSPQKTVSTEEMLQTLSKTNNNLAVISEGLKGTITRINSSTLMEVIDNKEMGENLKASLRNINKATEDASHITYGLNTLVTGIKQGKGSLGLLLTDTAFAGNLRQAGMKIRSASEQTSALTKQLNEVVDGVHQDLAYGKGPLQVLLRDSAAGSNLNKTIENLQKGTDGFNQNMEALKHNFLFKGYFKKADKKKAQLH</sequence>
<evidence type="ECO:0000313" key="4">
    <source>
        <dbReference type="Proteomes" id="UP000199072"/>
    </source>
</evidence>